<keyword evidence="1" id="KW-0732">Signal</keyword>
<dbReference type="EMBL" id="VUNF01000006">
    <property type="protein sequence ID" value="MST77122.1"/>
    <property type="molecule type" value="Genomic_DNA"/>
</dbReference>
<comment type="caution">
    <text evidence="2">The sequence shown here is derived from an EMBL/GenBank/DDBJ whole genome shotgun (WGS) entry which is preliminary data.</text>
</comment>
<sequence>MLKKLLLSLFCAILSAFSYAYDFEVDGITYNIKSLSDRTVYVSGITTSGDIVIPESVSYNNYVFSVDSLGSLFDCIKTKSIRFSKKINTNGDVLYGCGTAYFYVDPDNPYMTAVDGILYSKDMSRLICYPPSKTGSDFTIPNSVTSIDDYSFGANKYLRKLIFNDNIEELPEYFLYGTDRSGGVTYLKLSNKIKIIHGCCLYRMNSIKTLILPKDLEEVEKDRNWGYYGLPTSPTEITIYNSKIVNYTYALAKTTHVFSRFSNLVNLHICDESPVALDEGVFTDGNYFTINLYVPKGSKSSYQTTEGWKNFYNIIEEDPENKDSENKENCATPTISYEDGEITFYSETPNATFHYEISSGDMGAGVSTTNTSVSLSGEYKISVYATAVGYNASEITTATLQWTEGKLEEKKQPSTPSLDGHEYVDLGLPSGKLWATTNLDCPTPESYGGYFMYGNMNSYATSEWGTNWEIPTKEDYEELLRYCTWTWSSIGVFNGYTVTGENGNSLFLPAAGCVLMGGSSQGANSQIYYWTKTASSTMANMAYMLSGNSSSINANIAYNTSITYAPVRLVVKNTTNAIEQTVNVQTIEKNVAIYDINGIKQVKQKKGINLMKMSNGTTKKIIIK</sequence>
<accession>A0A6I2TWJ0</accession>
<dbReference type="SUPFAM" id="SSF52058">
    <property type="entry name" value="L domain-like"/>
    <property type="match status" value="1"/>
</dbReference>
<dbReference type="RefSeq" id="WP_154480660.1">
    <property type="nucleotide sequence ID" value="NZ_VUNF01000006.1"/>
</dbReference>
<feature type="signal peptide" evidence="1">
    <location>
        <begin position="1"/>
        <end position="20"/>
    </location>
</feature>
<dbReference type="Proteomes" id="UP000450161">
    <property type="component" value="Unassembled WGS sequence"/>
</dbReference>
<dbReference type="AlphaFoldDB" id="A0A6I2TWJ0"/>
<name>A0A6I2TWJ0_9BACT</name>
<protein>
    <submittedName>
        <fullName evidence="2">Leucine-rich repeat protein</fullName>
    </submittedName>
</protein>
<gene>
    <name evidence="2" type="ORF">FYJ72_05360</name>
</gene>
<evidence type="ECO:0000256" key="1">
    <source>
        <dbReference type="SAM" id="SignalP"/>
    </source>
</evidence>
<proteinExistence type="predicted"/>
<dbReference type="InterPro" id="IPR032675">
    <property type="entry name" value="LRR_dom_sf"/>
</dbReference>
<dbReference type="InterPro" id="IPR026906">
    <property type="entry name" value="LRR_5"/>
</dbReference>
<dbReference type="Pfam" id="PF13306">
    <property type="entry name" value="LRR_5"/>
    <property type="match status" value="1"/>
</dbReference>
<dbReference type="Gene3D" id="3.80.10.10">
    <property type="entry name" value="Ribonuclease Inhibitor"/>
    <property type="match status" value="1"/>
</dbReference>
<feature type="chain" id="PRO_5026160231" evidence="1">
    <location>
        <begin position="21"/>
        <end position="624"/>
    </location>
</feature>
<evidence type="ECO:0000313" key="3">
    <source>
        <dbReference type="Proteomes" id="UP000450161"/>
    </source>
</evidence>
<organism evidence="2 3">
    <name type="scientific">Segatella copri</name>
    <dbReference type="NCBI Taxonomy" id="165179"/>
    <lineage>
        <taxon>Bacteria</taxon>
        <taxon>Pseudomonadati</taxon>
        <taxon>Bacteroidota</taxon>
        <taxon>Bacteroidia</taxon>
        <taxon>Bacteroidales</taxon>
        <taxon>Prevotellaceae</taxon>
        <taxon>Segatella</taxon>
    </lineage>
</organism>
<evidence type="ECO:0000313" key="2">
    <source>
        <dbReference type="EMBL" id="MST77122.1"/>
    </source>
</evidence>
<reference evidence="2 3" key="1">
    <citation type="submission" date="2019-08" db="EMBL/GenBank/DDBJ databases">
        <title>In-depth cultivation of the pig gut microbiome towards novel bacterial diversity and tailored functional studies.</title>
        <authorList>
            <person name="Wylensek D."/>
            <person name="Hitch T.C.A."/>
            <person name="Clavel T."/>
        </authorList>
    </citation>
    <scope>NUCLEOTIDE SEQUENCE [LARGE SCALE GENOMIC DNA]</scope>
    <source>
        <strain evidence="2 3">LKV-178-WT-2C</strain>
    </source>
</reference>